<evidence type="ECO:0000313" key="2">
    <source>
        <dbReference type="EMBL" id="MDX2967435.1"/>
    </source>
</evidence>
<feature type="compositionally biased region" description="Pro residues" evidence="1">
    <location>
        <begin position="351"/>
        <end position="360"/>
    </location>
</feature>
<evidence type="ECO:0000313" key="5">
    <source>
        <dbReference type="Proteomes" id="UP001282288"/>
    </source>
</evidence>
<dbReference type="AlphaFoldDB" id="A0AAP6BN80"/>
<dbReference type="GeneID" id="69808011"/>
<sequence length="360" mass="39158">MASDLTRFATALAAELGWTATPARPEGHTLWGFGTRLHEALDKASEAALLTTPGGTEFVIVPRTDPDAHRYLVGPLRPTDLPDNTAAAIREPTVVLLNTASTPEHAAGRFSMFLSGWEDHLVRARAALEPSEAARLDHAFTAYAGTVTATLPGAWTTTSLNLDSFAHWRLFHTLWSTGSDTGRKVSASAARAALLTGPRHRVLLVQDAGPYRDTTAFTFLPARLHLTPDSPVPGPAPLPVTADANASAQSIRSLLLPAARLGPRGLLRPDRCPRPRHRRAAAGPHTQRLRPACPRLGVPAVPRRLHTPRPPRRPDNCRRHRPDPPRDRSHRRRGARPRRSRRAPLPAGPSRRPPTGAPPR</sequence>
<dbReference type="Proteomes" id="UP001272987">
    <property type="component" value="Unassembled WGS sequence"/>
</dbReference>
<evidence type="ECO:0000256" key="1">
    <source>
        <dbReference type="SAM" id="MobiDB-lite"/>
    </source>
</evidence>
<dbReference type="Proteomes" id="UP001282288">
    <property type="component" value="Unassembled WGS sequence"/>
</dbReference>
<evidence type="ECO:0000313" key="3">
    <source>
        <dbReference type="EMBL" id="MDX3021537.1"/>
    </source>
</evidence>
<comment type="caution">
    <text evidence="2">The sequence shown here is derived from an EMBL/GenBank/DDBJ whole genome shotgun (WGS) entry which is preliminary data.</text>
</comment>
<protein>
    <submittedName>
        <fullName evidence="2">Uncharacterized protein</fullName>
    </submittedName>
</protein>
<gene>
    <name evidence="2" type="ORF">PV399_48275</name>
    <name evidence="3" type="ORF">PV666_27115</name>
</gene>
<dbReference type="EMBL" id="JARAWP010000017">
    <property type="protein sequence ID" value="MDX3021537.1"/>
    <property type="molecule type" value="Genomic_DNA"/>
</dbReference>
<reference evidence="2 4" key="1">
    <citation type="journal article" date="2023" name="Microb. Genom.">
        <title>Mesoterricola silvestris gen. nov., sp. nov., Mesoterricola sediminis sp. nov., Geothrix oryzae sp. nov., Geothrix edaphica sp. nov., Geothrix rubra sp. nov., and Geothrix limicola sp. nov., six novel members of Acidobacteriota isolated from soils.</title>
        <authorList>
            <person name="Weisberg A.J."/>
            <person name="Pearce E."/>
            <person name="Kramer C.G."/>
            <person name="Chang J.H."/>
            <person name="Clarke C.R."/>
        </authorList>
    </citation>
    <scope>NUCLEOTIDE SEQUENCE</scope>
    <source>
        <strain evidence="3 4">NB05-1H</strain>
        <strain evidence="2">NRRL_B-16521</strain>
    </source>
</reference>
<proteinExistence type="predicted"/>
<organism evidence="2 5">
    <name type="scientific">Streptomyces acidiscabies</name>
    <dbReference type="NCBI Taxonomy" id="42234"/>
    <lineage>
        <taxon>Bacteria</taxon>
        <taxon>Bacillati</taxon>
        <taxon>Actinomycetota</taxon>
        <taxon>Actinomycetes</taxon>
        <taxon>Kitasatosporales</taxon>
        <taxon>Streptomycetaceae</taxon>
        <taxon>Streptomyces</taxon>
    </lineage>
</organism>
<evidence type="ECO:0000313" key="4">
    <source>
        <dbReference type="Proteomes" id="UP001272987"/>
    </source>
</evidence>
<name>A0AAP6BN80_9ACTN</name>
<dbReference type="EMBL" id="JARAWC010000122">
    <property type="protein sequence ID" value="MDX2967435.1"/>
    <property type="molecule type" value="Genomic_DNA"/>
</dbReference>
<feature type="compositionally biased region" description="Basic residues" evidence="1">
    <location>
        <begin position="328"/>
        <end position="342"/>
    </location>
</feature>
<dbReference type="RefSeq" id="WP_010355394.1">
    <property type="nucleotide sequence ID" value="NZ_BCMK01000087.1"/>
</dbReference>
<accession>A0AAP6BN80</accession>
<feature type="region of interest" description="Disordered" evidence="1">
    <location>
        <begin position="263"/>
        <end position="360"/>
    </location>
</feature>
<feature type="compositionally biased region" description="Basic and acidic residues" evidence="1">
    <location>
        <begin position="312"/>
        <end position="327"/>
    </location>
</feature>
<keyword evidence="4" id="KW-1185">Reference proteome</keyword>